<feature type="transmembrane region" description="Helical" evidence="1">
    <location>
        <begin position="31"/>
        <end position="56"/>
    </location>
</feature>
<feature type="transmembrane region" description="Helical" evidence="1">
    <location>
        <begin position="143"/>
        <end position="162"/>
    </location>
</feature>
<protein>
    <recommendedName>
        <fullName evidence="4">Integral membrane protein</fullName>
    </recommendedName>
</protein>
<name>A0ABU7M9G3_9ACTN</name>
<gene>
    <name evidence="2" type="ORF">VZC37_05380</name>
</gene>
<organism evidence="2 3">
    <name type="scientific">Gordonia sesuvii</name>
    <dbReference type="NCBI Taxonomy" id="3116777"/>
    <lineage>
        <taxon>Bacteria</taxon>
        <taxon>Bacillati</taxon>
        <taxon>Actinomycetota</taxon>
        <taxon>Actinomycetes</taxon>
        <taxon>Mycobacteriales</taxon>
        <taxon>Gordoniaceae</taxon>
        <taxon>Gordonia</taxon>
    </lineage>
</organism>
<comment type="caution">
    <text evidence="2">The sequence shown here is derived from an EMBL/GenBank/DDBJ whole genome shotgun (WGS) entry which is preliminary data.</text>
</comment>
<sequence>MTSVIMAAIGVAMLVVGALALRLLPKVGAVAGLVAAICVGLAYDNIVVAIGRVVGYGDTLMAINMPRFWIHAVMTPLLIIVAGNLVARLGVEQARTRNVVLGGWALVAMLILIGIVEDVVRLDLAPEDAGDALRYVNTGVEGAPIPAIITVLALIVLGMVAWRYAGFPWLFVGALVMLIAAPIGSSVLWVGNLGELVLMVSVLVTMAAVGGAKVPTTPSVTRPRP</sequence>
<accession>A0ABU7M9G3</accession>
<dbReference type="Proteomes" id="UP001347146">
    <property type="component" value="Unassembled WGS sequence"/>
</dbReference>
<evidence type="ECO:0000313" key="2">
    <source>
        <dbReference type="EMBL" id="MEE3849752.1"/>
    </source>
</evidence>
<keyword evidence="1" id="KW-0472">Membrane</keyword>
<proteinExistence type="predicted"/>
<feature type="transmembrane region" description="Helical" evidence="1">
    <location>
        <begin position="68"/>
        <end position="87"/>
    </location>
</feature>
<feature type="transmembrane region" description="Helical" evidence="1">
    <location>
        <begin position="6"/>
        <end position="24"/>
    </location>
</feature>
<evidence type="ECO:0000313" key="3">
    <source>
        <dbReference type="Proteomes" id="UP001347146"/>
    </source>
</evidence>
<keyword evidence="1" id="KW-0812">Transmembrane</keyword>
<feature type="transmembrane region" description="Helical" evidence="1">
    <location>
        <begin position="169"/>
        <end position="190"/>
    </location>
</feature>
<dbReference type="EMBL" id="JAZDUF010000001">
    <property type="protein sequence ID" value="MEE3849752.1"/>
    <property type="molecule type" value="Genomic_DNA"/>
</dbReference>
<keyword evidence="1" id="KW-1133">Transmembrane helix</keyword>
<feature type="transmembrane region" description="Helical" evidence="1">
    <location>
        <begin position="99"/>
        <end position="116"/>
    </location>
</feature>
<keyword evidence="3" id="KW-1185">Reference proteome</keyword>
<dbReference type="RefSeq" id="WP_330431368.1">
    <property type="nucleotide sequence ID" value="NZ_JAZDUF010000001.1"/>
</dbReference>
<evidence type="ECO:0008006" key="4">
    <source>
        <dbReference type="Google" id="ProtNLM"/>
    </source>
</evidence>
<reference evidence="2 3" key="1">
    <citation type="submission" date="2024-01" db="EMBL/GenBank/DDBJ databases">
        <title>Draft genome sequence of Gordonia sp. LSe1-13.</title>
        <authorList>
            <person name="Suphannarot A."/>
            <person name="Mingma R."/>
        </authorList>
    </citation>
    <scope>NUCLEOTIDE SEQUENCE [LARGE SCALE GENOMIC DNA]</scope>
    <source>
        <strain evidence="2 3">LSe1-13</strain>
    </source>
</reference>
<feature type="transmembrane region" description="Helical" evidence="1">
    <location>
        <begin position="196"/>
        <end position="214"/>
    </location>
</feature>
<evidence type="ECO:0000256" key="1">
    <source>
        <dbReference type="SAM" id="Phobius"/>
    </source>
</evidence>